<evidence type="ECO:0000313" key="2">
    <source>
        <dbReference type="EMBL" id="EEC01541.1"/>
    </source>
</evidence>
<keyword evidence="4" id="KW-1185">Reference proteome</keyword>
<dbReference type="EMBL" id="ABJB010532552">
    <property type="status" value="NOT_ANNOTATED_CDS"/>
    <property type="molecule type" value="Genomic_DNA"/>
</dbReference>
<name>B7P4L9_IXOSC</name>
<accession>B7P4L9</accession>
<feature type="region of interest" description="Disordered" evidence="1">
    <location>
        <begin position="137"/>
        <end position="174"/>
    </location>
</feature>
<dbReference type="HOGENOM" id="CLU_1410254_0_0_1"/>
<dbReference type="EMBL" id="ABJB010094819">
    <property type="status" value="NOT_ANNOTATED_CDS"/>
    <property type="molecule type" value="Genomic_DNA"/>
</dbReference>
<sequence>MRNDGSGNSDGTVTVSVAAEATMDSNTMAVAVAVSMSVSADGGGHAVVDVGGVVGGRVVGHLDGNRDSDGDGVVAMAVAGDLTGGHSSEKNRGALWQLQEFCDSGKDRDGGPPGDMPNVLRMKGNMQPCGVVVQGLEPPKETIPGGRSDEPGPSDTSRILAEPIGSSKLDKPKPACLGKDKLWAFIPENQQEC</sequence>
<dbReference type="EnsemblMetazoa" id="ISCW001144-RA">
    <property type="protein sequence ID" value="ISCW001144-PA"/>
    <property type="gene ID" value="ISCW001144"/>
</dbReference>
<dbReference type="EMBL" id="DS636221">
    <property type="protein sequence ID" value="EEC01541.1"/>
    <property type="molecule type" value="Genomic_DNA"/>
</dbReference>
<dbReference type="VEuPathDB" id="VectorBase:ISCW001144"/>
<dbReference type="EMBL" id="ABJB010768569">
    <property type="status" value="NOT_ANNOTATED_CDS"/>
    <property type="molecule type" value="Genomic_DNA"/>
</dbReference>
<evidence type="ECO:0000313" key="4">
    <source>
        <dbReference type="Proteomes" id="UP000001555"/>
    </source>
</evidence>
<protein>
    <submittedName>
        <fullName evidence="2 3">Uncharacterized protein</fullName>
    </submittedName>
</protein>
<dbReference type="EMBL" id="ABJB010240277">
    <property type="status" value="NOT_ANNOTATED_CDS"/>
    <property type="molecule type" value="Genomic_DNA"/>
</dbReference>
<dbReference type="VEuPathDB" id="VectorBase:ISCI001144"/>
<dbReference type="PaxDb" id="6945-B7P4L9"/>
<gene>
    <name evidence="2" type="ORF">IscW_ISCW001144</name>
</gene>
<organism>
    <name type="scientific">Ixodes scapularis</name>
    <name type="common">Black-legged tick</name>
    <name type="synonym">Deer tick</name>
    <dbReference type="NCBI Taxonomy" id="6945"/>
    <lineage>
        <taxon>Eukaryota</taxon>
        <taxon>Metazoa</taxon>
        <taxon>Ecdysozoa</taxon>
        <taxon>Arthropoda</taxon>
        <taxon>Chelicerata</taxon>
        <taxon>Arachnida</taxon>
        <taxon>Acari</taxon>
        <taxon>Parasitiformes</taxon>
        <taxon>Ixodida</taxon>
        <taxon>Ixodoidea</taxon>
        <taxon>Ixodidae</taxon>
        <taxon>Ixodinae</taxon>
        <taxon>Ixodes</taxon>
    </lineage>
</organism>
<dbReference type="AlphaFoldDB" id="B7P4L9"/>
<proteinExistence type="predicted"/>
<reference evidence="2 4" key="1">
    <citation type="submission" date="2008-03" db="EMBL/GenBank/DDBJ databases">
        <title>Annotation of Ixodes scapularis.</title>
        <authorList>
            <consortium name="Ixodes scapularis Genome Project Consortium"/>
            <person name="Caler E."/>
            <person name="Hannick L.I."/>
            <person name="Bidwell S."/>
            <person name="Joardar V."/>
            <person name="Thiagarajan M."/>
            <person name="Amedeo P."/>
            <person name="Galinsky K.J."/>
            <person name="Schobel S."/>
            <person name="Inman J."/>
            <person name="Hostetler J."/>
            <person name="Miller J."/>
            <person name="Hammond M."/>
            <person name="Megy K."/>
            <person name="Lawson D."/>
            <person name="Kodira C."/>
            <person name="Sutton G."/>
            <person name="Meyer J."/>
            <person name="Hill C.A."/>
            <person name="Birren B."/>
            <person name="Nene V."/>
            <person name="Collins F."/>
            <person name="Alarcon-Chaidez F."/>
            <person name="Wikel S."/>
            <person name="Strausberg R."/>
        </authorList>
    </citation>
    <scope>NUCLEOTIDE SEQUENCE [LARGE SCALE GENOMIC DNA]</scope>
    <source>
        <strain evidence="4">Wikel</strain>
        <strain evidence="2">Wikel colony</strain>
    </source>
</reference>
<evidence type="ECO:0000313" key="3">
    <source>
        <dbReference type="EnsemblMetazoa" id="ISCW001144-PA"/>
    </source>
</evidence>
<dbReference type="InParanoid" id="B7P4L9"/>
<dbReference type="EMBL" id="ABJB010545945">
    <property type="status" value="NOT_ANNOTATED_CDS"/>
    <property type="molecule type" value="Genomic_DNA"/>
</dbReference>
<reference evidence="3" key="2">
    <citation type="submission" date="2020-05" db="UniProtKB">
        <authorList>
            <consortium name="EnsemblMetazoa"/>
        </authorList>
    </citation>
    <scope>IDENTIFICATION</scope>
    <source>
        <strain evidence="3">wikel</strain>
    </source>
</reference>
<dbReference type="EMBL" id="ABJB010486748">
    <property type="status" value="NOT_ANNOTATED_CDS"/>
    <property type="molecule type" value="Genomic_DNA"/>
</dbReference>
<evidence type="ECO:0000256" key="1">
    <source>
        <dbReference type="SAM" id="MobiDB-lite"/>
    </source>
</evidence>
<dbReference type="Proteomes" id="UP000001555">
    <property type="component" value="Unassembled WGS sequence"/>
</dbReference>
<dbReference type="EMBL" id="ABJB010723635">
    <property type="status" value="NOT_ANNOTATED_CDS"/>
    <property type="molecule type" value="Genomic_DNA"/>
</dbReference>